<dbReference type="PANTHER" id="PTHR47559">
    <property type="entry name" value="OS03G0844900 PROTEIN"/>
    <property type="match status" value="1"/>
</dbReference>
<organism evidence="2">
    <name type="scientific">Spermothamnion repens</name>
    <dbReference type="NCBI Taxonomy" id="31383"/>
    <lineage>
        <taxon>Eukaryota</taxon>
        <taxon>Rhodophyta</taxon>
        <taxon>Florideophyceae</taxon>
        <taxon>Rhodymeniophycidae</taxon>
        <taxon>Ceramiales</taxon>
        <taxon>Ceramiaceae</taxon>
        <taxon>Spermothamnion</taxon>
    </lineage>
</organism>
<dbReference type="AlphaFoldDB" id="A0A4D6X1I4"/>
<dbReference type="GO" id="GO:0003676">
    <property type="term" value="F:nucleic acid binding"/>
    <property type="evidence" value="ECO:0007669"/>
    <property type="project" value="InterPro"/>
</dbReference>
<dbReference type="Gene3D" id="2.40.50.140">
    <property type="entry name" value="Nucleic acid-binding proteins"/>
    <property type="match status" value="3"/>
</dbReference>
<dbReference type="EMBL" id="MK814735">
    <property type="protein sequence ID" value="QCI08510.1"/>
    <property type="molecule type" value="Genomic_DNA"/>
</dbReference>
<keyword evidence="2" id="KW-0934">Plastid</keyword>
<sequence length="261" mass="30701">MKYKNKINFKSILKKYRYQLNPGDIVAGFIKYQEFQGFLIDIGDNIAGYLPFEEIKIITKENDYNIDHCLYLTREFFLIKHNIKYKESILSIKRLEYMRAWKRIQEIDTEDIVLTLQIYNINKGGIITHVEGIQGFIPNSHQYIIQKNSFNIKKNKKIQCKLLMISQNNNEIILSQKSALLHLSKHKFRFGELIYGTIISIENYGIFIDVYGILGLLHISEISLSYIENIHIKFYIGQIIKVKIIHINKKQGRLSISTKHL</sequence>
<dbReference type="PANTHER" id="PTHR47559:SF1">
    <property type="entry name" value="OS03G0844900 PROTEIN"/>
    <property type="match status" value="1"/>
</dbReference>
<dbReference type="SMART" id="SM00316">
    <property type="entry name" value="S1"/>
    <property type="match status" value="3"/>
</dbReference>
<keyword evidence="2" id="KW-0687">Ribonucleoprotein</keyword>
<reference evidence="2" key="2">
    <citation type="submission" date="2019-04" db="EMBL/GenBank/DDBJ databases">
        <authorList>
            <person name="Pasella M."/>
        </authorList>
    </citation>
    <scope>NUCLEOTIDE SEQUENCE</scope>
    <source>
        <strain evidence="2">PD2951</strain>
    </source>
</reference>
<evidence type="ECO:0000259" key="1">
    <source>
        <dbReference type="PROSITE" id="PS50126"/>
    </source>
</evidence>
<dbReference type="GO" id="GO:0005840">
    <property type="term" value="C:ribosome"/>
    <property type="evidence" value="ECO:0007669"/>
    <property type="project" value="UniProtKB-KW"/>
</dbReference>
<evidence type="ECO:0000313" key="2">
    <source>
        <dbReference type="EMBL" id="QCI08510.1"/>
    </source>
</evidence>
<feature type="domain" description="S1 motif" evidence="1">
    <location>
        <begin position="110"/>
        <end position="177"/>
    </location>
</feature>
<gene>
    <name evidence="2" type="primary">rps1</name>
</gene>
<feature type="domain" description="S1 motif" evidence="1">
    <location>
        <begin position="23"/>
        <end position="55"/>
    </location>
</feature>
<keyword evidence="2" id="KW-0689">Ribosomal protein</keyword>
<dbReference type="InterPro" id="IPR003029">
    <property type="entry name" value="S1_domain"/>
</dbReference>
<feature type="domain" description="S1 motif" evidence="1">
    <location>
        <begin position="191"/>
        <end position="259"/>
    </location>
</feature>
<proteinExistence type="predicted"/>
<reference evidence="2" key="1">
    <citation type="journal article" date="2019" name="Mol. Phylogenet. Evol.">
        <title>Morphological evolution and classification of the red algal order Ceramiales inferred using plastid phylogenomics.</title>
        <authorList>
            <person name="Diaz-Tapia P."/>
            <person name="Pasella M.M."/>
            <person name="Verbruggen H."/>
            <person name="Maggs C.A."/>
        </authorList>
    </citation>
    <scope>NUCLEOTIDE SEQUENCE</scope>
    <source>
        <strain evidence="2">PD2951</strain>
    </source>
</reference>
<dbReference type="InterPro" id="IPR052757">
    <property type="entry name" value="Ribosomal_protein_S1"/>
</dbReference>
<accession>A0A4D6X1I4</accession>
<dbReference type="InterPro" id="IPR012340">
    <property type="entry name" value="NA-bd_OB-fold"/>
</dbReference>
<dbReference type="SUPFAM" id="SSF50249">
    <property type="entry name" value="Nucleic acid-binding proteins"/>
    <property type="match status" value="3"/>
</dbReference>
<dbReference type="PROSITE" id="PS50126">
    <property type="entry name" value="S1"/>
    <property type="match status" value="3"/>
</dbReference>
<name>A0A4D6X1I4_9FLOR</name>
<dbReference type="Pfam" id="PF00575">
    <property type="entry name" value="S1"/>
    <property type="match status" value="2"/>
</dbReference>
<protein>
    <submittedName>
        <fullName evidence="2">Ribosomal protein S1</fullName>
    </submittedName>
</protein>
<geneLocation type="plastid" evidence="2"/>